<evidence type="ECO:0000313" key="2">
    <source>
        <dbReference type="EMBL" id="CAJ2504324.1"/>
    </source>
</evidence>
<reference evidence="2" key="1">
    <citation type="submission" date="2023-10" db="EMBL/GenBank/DDBJ databases">
        <authorList>
            <person name="Hackl T."/>
        </authorList>
    </citation>
    <scope>NUCLEOTIDE SEQUENCE</scope>
</reference>
<protein>
    <submittedName>
        <fullName evidence="2">Uu.00g117180.m01.CDS01</fullName>
    </submittedName>
</protein>
<dbReference type="PANTHER" id="PTHR24148">
    <property type="entry name" value="ANKYRIN REPEAT DOMAIN-CONTAINING PROTEIN 39 HOMOLOG-RELATED"/>
    <property type="match status" value="1"/>
</dbReference>
<keyword evidence="3" id="KW-1185">Reference proteome</keyword>
<dbReference type="PANTHER" id="PTHR24148:SF64">
    <property type="entry name" value="HETEROKARYON INCOMPATIBILITY DOMAIN-CONTAINING PROTEIN"/>
    <property type="match status" value="1"/>
</dbReference>
<dbReference type="Proteomes" id="UP001295740">
    <property type="component" value="Unassembled WGS sequence"/>
</dbReference>
<accession>A0AAI8VG52</accession>
<dbReference type="AlphaFoldDB" id="A0AAI8VG52"/>
<organism evidence="2 3">
    <name type="scientific">Anthostomella pinea</name>
    <dbReference type="NCBI Taxonomy" id="933095"/>
    <lineage>
        <taxon>Eukaryota</taxon>
        <taxon>Fungi</taxon>
        <taxon>Dikarya</taxon>
        <taxon>Ascomycota</taxon>
        <taxon>Pezizomycotina</taxon>
        <taxon>Sordariomycetes</taxon>
        <taxon>Xylariomycetidae</taxon>
        <taxon>Xylariales</taxon>
        <taxon>Xylariaceae</taxon>
        <taxon>Anthostomella</taxon>
    </lineage>
</organism>
<evidence type="ECO:0000313" key="3">
    <source>
        <dbReference type="Proteomes" id="UP001295740"/>
    </source>
</evidence>
<name>A0AAI8VG52_9PEZI</name>
<sequence length="576" mass="64972">MFTIYRKAARVLVWLGPEAPNTALALEAIRRYHEGENIDVAKPVSVYLDGDTPEPGSIPDHVSEDSEGERVDDEMWEDTDSEECSYGELPQEARSYTAPSANPLVPNIDGSLRREECPGAPPAMMALVENRSQDVEIWEDTGSEARSYTRPSANPFVFNIAGSLRHREPPGAPPSMMMLDENPFQDDELVGLGDLCCRPCARRVWIQQEVFAAKELRIYCGQHELDFPTYREAARVTGAIHHDQRRIREDGRHEIIRRSTRAIARMRSQDPVELTKLEISRFRKTYQDNNSSVDRFELQPGREFERVLRYARYLEASDSRDYVYASLGCTDCPTWAPSTGTMDGGVQSQLLKPGIPIDYSRSIAEVFGDATIYVINLQRDLQILEDHTPMKSSRAGCQLPSWTVDWTANLFGPVWRHGSIVRRRTRLLELQSALHDGTIRFSGHRLGTVVSVEHRRTITITTHLVLNAVNSHGDPALAFSKSGSITTVCTTQKEFQLPVSSLWSEDQESNLNEPWIPLALLKRAQPGDMIVGIYGTPRAMICLRPSSSGRFSFVCLYDAEQGLYALLGPQWFRLRD</sequence>
<comment type="caution">
    <text evidence="2">The sequence shown here is derived from an EMBL/GenBank/DDBJ whole genome shotgun (WGS) entry which is preliminary data.</text>
</comment>
<evidence type="ECO:0000256" key="1">
    <source>
        <dbReference type="SAM" id="MobiDB-lite"/>
    </source>
</evidence>
<feature type="region of interest" description="Disordered" evidence="1">
    <location>
        <begin position="49"/>
        <end position="70"/>
    </location>
</feature>
<dbReference type="InterPro" id="IPR052895">
    <property type="entry name" value="HetReg/Transcr_Mod"/>
</dbReference>
<dbReference type="EMBL" id="CAUWAG010000006">
    <property type="protein sequence ID" value="CAJ2504324.1"/>
    <property type="molecule type" value="Genomic_DNA"/>
</dbReference>
<gene>
    <name evidence="2" type="ORF">KHLLAP_LOCUS4792</name>
</gene>
<proteinExistence type="predicted"/>